<accession>A0AAD8CDQ0</accession>
<dbReference type="AlphaFoldDB" id="A0AAD8CDQ0"/>
<name>A0AAD8CDQ0_BIOPF</name>
<sequence>MEALIRSQNFAHDDERAWTTFQTSVDDLPDNQIDERGMDDVIQSLEALADKLTADSKPAPKTKGWQMAHYALEKIIYIVW</sequence>
<keyword evidence="2" id="KW-1185">Reference proteome</keyword>
<comment type="caution">
    <text evidence="1">The sequence shown here is derived from an EMBL/GenBank/DDBJ whole genome shotgun (WGS) entry which is preliminary data.</text>
</comment>
<evidence type="ECO:0000313" key="1">
    <source>
        <dbReference type="EMBL" id="KAK0070209.1"/>
    </source>
</evidence>
<gene>
    <name evidence="1" type="ORF">Bpfe_000192</name>
</gene>
<reference evidence="1" key="1">
    <citation type="journal article" date="2023" name="PLoS Negl. Trop. Dis.">
        <title>A genome sequence for Biomphalaria pfeifferi, the major vector snail for the human-infecting parasite Schistosoma mansoni.</title>
        <authorList>
            <person name="Bu L."/>
            <person name="Lu L."/>
            <person name="Laidemitt M.R."/>
            <person name="Zhang S.M."/>
            <person name="Mutuku M."/>
            <person name="Mkoji G."/>
            <person name="Steinauer M."/>
            <person name="Loker E.S."/>
        </authorList>
    </citation>
    <scope>NUCLEOTIDE SEQUENCE</scope>
    <source>
        <strain evidence="1">KasaAsao</strain>
    </source>
</reference>
<reference evidence="1" key="2">
    <citation type="submission" date="2023-04" db="EMBL/GenBank/DDBJ databases">
        <authorList>
            <person name="Bu L."/>
            <person name="Lu L."/>
            <person name="Laidemitt M.R."/>
            <person name="Zhang S.M."/>
            <person name="Mutuku M."/>
            <person name="Mkoji G."/>
            <person name="Steinauer M."/>
            <person name="Loker E.S."/>
        </authorList>
    </citation>
    <scope>NUCLEOTIDE SEQUENCE</scope>
    <source>
        <strain evidence="1">KasaAsao</strain>
        <tissue evidence="1">Whole Snail</tissue>
    </source>
</reference>
<dbReference type="Proteomes" id="UP001233172">
    <property type="component" value="Unassembled WGS sequence"/>
</dbReference>
<proteinExistence type="predicted"/>
<dbReference type="EMBL" id="JASAOG010000001">
    <property type="protein sequence ID" value="KAK0070209.1"/>
    <property type="molecule type" value="Genomic_DNA"/>
</dbReference>
<organism evidence="1 2">
    <name type="scientific">Biomphalaria pfeifferi</name>
    <name type="common">Bloodfluke planorb</name>
    <name type="synonym">Freshwater snail</name>
    <dbReference type="NCBI Taxonomy" id="112525"/>
    <lineage>
        <taxon>Eukaryota</taxon>
        <taxon>Metazoa</taxon>
        <taxon>Spiralia</taxon>
        <taxon>Lophotrochozoa</taxon>
        <taxon>Mollusca</taxon>
        <taxon>Gastropoda</taxon>
        <taxon>Heterobranchia</taxon>
        <taxon>Euthyneura</taxon>
        <taxon>Panpulmonata</taxon>
        <taxon>Hygrophila</taxon>
        <taxon>Lymnaeoidea</taxon>
        <taxon>Planorbidae</taxon>
        <taxon>Biomphalaria</taxon>
    </lineage>
</organism>
<evidence type="ECO:0000313" key="2">
    <source>
        <dbReference type="Proteomes" id="UP001233172"/>
    </source>
</evidence>
<protein>
    <submittedName>
        <fullName evidence="1">Uncharacterized protein</fullName>
    </submittedName>
</protein>